<sequence length="275" mass="30918">MWNEYHTFLIVAETLNFTHAAKRLGQNTSSITRAVSRLEEHLGKRLIDRSPLLHLTDAGKRLYAEINPLFEGLLDAERSLRSDDGRVKGKIRVVGPQEVVHWIITPAIARMLEEKHDVQFDVEASTRVPNLIEEPVDIYISHRHKEVTNKSLVSRRICVIPQGLFASPKLIGHKPPPKTLDDLAQWPCLGRLGEPNWELVDEKGQIHNFTVRGPVASTPGLARLEFARRGLGIAPINFPQGKIAMDKGQLVRILPGYTLQNLSLHALRKHPVNPS</sequence>
<dbReference type="Gene3D" id="3.40.190.290">
    <property type="match status" value="1"/>
</dbReference>
<dbReference type="EMBL" id="JABBZM010000007">
    <property type="protein sequence ID" value="NMV38069.1"/>
    <property type="molecule type" value="Genomic_DNA"/>
</dbReference>
<evidence type="ECO:0000256" key="1">
    <source>
        <dbReference type="ARBA" id="ARBA00009437"/>
    </source>
</evidence>
<dbReference type="Gene3D" id="1.10.10.10">
    <property type="entry name" value="Winged helix-like DNA-binding domain superfamily/Winged helix DNA-binding domain"/>
    <property type="match status" value="1"/>
</dbReference>
<dbReference type="InterPro" id="IPR000847">
    <property type="entry name" value="LysR_HTH_N"/>
</dbReference>
<dbReference type="GO" id="GO:0003700">
    <property type="term" value="F:DNA-binding transcription factor activity"/>
    <property type="evidence" value="ECO:0007669"/>
    <property type="project" value="InterPro"/>
</dbReference>
<dbReference type="GO" id="GO:0043565">
    <property type="term" value="F:sequence-specific DNA binding"/>
    <property type="evidence" value="ECO:0007669"/>
    <property type="project" value="TreeGrafter"/>
</dbReference>
<dbReference type="SUPFAM" id="SSF46785">
    <property type="entry name" value="Winged helix' DNA-binding domain"/>
    <property type="match status" value="1"/>
</dbReference>
<evidence type="ECO:0000313" key="6">
    <source>
        <dbReference type="EMBL" id="NMV38069.1"/>
    </source>
</evidence>
<dbReference type="PANTHER" id="PTHR30537">
    <property type="entry name" value="HTH-TYPE TRANSCRIPTIONAL REGULATOR"/>
    <property type="match status" value="1"/>
</dbReference>
<name>A0A848NXL5_9RALS</name>
<comment type="caution">
    <text evidence="6">The sequence shown here is derived from an EMBL/GenBank/DDBJ whole genome shotgun (WGS) entry which is preliminary data.</text>
</comment>
<organism evidence="6 7">
    <name type="scientific">Ralstonia insidiosa</name>
    <dbReference type="NCBI Taxonomy" id="190721"/>
    <lineage>
        <taxon>Bacteria</taxon>
        <taxon>Pseudomonadati</taxon>
        <taxon>Pseudomonadota</taxon>
        <taxon>Betaproteobacteria</taxon>
        <taxon>Burkholderiales</taxon>
        <taxon>Burkholderiaceae</taxon>
        <taxon>Ralstonia</taxon>
    </lineage>
</organism>
<dbReference type="PANTHER" id="PTHR30537:SF3">
    <property type="entry name" value="TRANSCRIPTIONAL REGULATORY PROTEIN"/>
    <property type="match status" value="1"/>
</dbReference>
<dbReference type="Pfam" id="PF03466">
    <property type="entry name" value="LysR_substrate"/>
    <property type="match status" value="1"/>
</dbReference>
<dbReference type="Pfam" id="PF00126">
    <property type="entry name" value="HTH_1"/>
    <property type="match status" value="1"/>
</dbReference>
<evidence type="ECO:0000259" key="5">
    <source>
        <dbReference type="PROSITE" id="PS50931"/>
    </source>
</evidence>
<keyword evidence="3" id="KW-0238">DNA-binding</keyword>
<dbReference type="PROSITE" id="PS50931">
    <property type="entry name" value="HTH_LYSR"/>
    <property type="match status" value="1"/>
</dbReference>
<dbReference type="GO" id="GO:0006351">
    <property type="term" value="P:DNA-templated transcription"/>
    <property type="evidence" value="ECO:0007669"/>
    <property type="project" value="TreeGrafter"/>
</dbReference>
<keyword evidence="4" id="KW-0804">Transcription</keyword>
<reference evidence="6 7" key="1">
    <citation type="submission" date="2020-04" db="EMBL/GenBank/DDBJ databases">
        <title>Ralstonia insidiosa genome sequencing and assembly.</title>
        <authorList>
            <person name="Martins R.C.R."/>
            <person name="Perdigao-Neto L.V."/>
            <person name="Levin A.S.S."/>
            <person name="Costa S.F."/>
        </authorList>
    </citation>
    <scope>NUCLEOTIDE SEQUENCE [LARGE SCALE GENOMIC DNA]</scope>
    <source>
        <strain evidence="6 7">5047</strain>
    </source>
</reference>
<evidence type="ECO:0000256" key="2">
    <source>
        <dbReference type="ARBA" id="ARBA00023015"/>
    </source>
</evidence>
<proteinExistence type="inferred from homology"/>
<dbReference type="RefSeq" id="WP_169339938.1">
    <property type="nucleotide sequence ID" value="NZ_JABBZM010000007.1"/>
</dbReference>
<protein>
    <submittedName>
        <fullName evidence="6">LysR family transcriptional regulator</fullName>
    </submittedName>
</protein>
<dbReference type="SUPFAM" id="SSF53850">
    <property type="entry name" value="Periplasmic binding protein-like II"/>
    <property type="match status" value="1"/>
</dbReference>
<dbReference type="AlphaFoldDB" id="A0A848NXL5"/>
<evidence type="ECO:0000256" key="3">
    <source>
        <dbReference type="ARBA" id="ARBA00023125"/>
    </source>
</evidence>
<dbReference type="InterPro" id="IPR036388">
    <property type="entry name" value="WH-like_DNA-bd_sf"/>
</dbReference>
<keyword evidence="2" id="KW-0805">Transcription regulation</keyword>
<evidence type="ECO:0000256" key="4">
    <source>
        <dbReference type="ARBA" id="ARBA00023163"/>
    </source>
</evidence>
<evidence type="ECO:0000313" key="7">
    <source>
        <dbReference type="Proteomes" id="UP000575469"/>
    </source>
</evidence>
<gene>
    <name evidence="6" type="ORF">HGR00_09125</name>
</gene>
<dbReference type="Proteomes" id="UP000575469">
    <property type="component" value="Unassembled WGS sequence"/>
</dbReference>
<dbReference type="InterPro" id="IPR036390">
    <property type="entry name" value="WH_DNA-bd_sf"/>
</dbReference>
<dbReference type="InterPro" id="IPR005119">
    <property type="entry name" value="LysR_subst-bd"/>
</dbReference>
<feature type="domain" description="HTH lysR-type" evidence="5">
    <location>
        <begin position="1"/>
        <end position="56"/>
    </location>
</feature>
<comment type="similarity">
    <text evidence="1">Belongs to the LysR transcriptional regulatory family.</text>
</comment>
<dbReference type="InterPro" id="IPR058163">
    <property type="entry name" value="LysR-type_TF_proteobact-type"/>
</dbReference>
<accession>A0A848NXL5</accession>